<dbReference type="InterPro" id="IPR016024">
    <property type="entry name" value="ARM-type_fold"/>
</dbReference>
<evidence type="ECO:0000256" key="5">
    <source>
        <dbReference type="ARBA" id="ARBA00022490"/>
    </source>
</evidence>
<dbReference type="SUPFAM" id="SSF48371">
    <property type="entry name" value="ARM repeat"/>
    <property type="match status" value="1"/>
</dbReference>
<dbReference type="GO" id="GO:0005737">
    <property type="term" value="C:cytoplasm"/>
    <property type="evidence" value="ECO:0007669"/>
    <property type="project" value="UniProtKB-SubCell"/>
</dbReference>
<keyword evidence="5" id="KW-0963">Cytoplasm</keyword>
<reference evidence="9" key="1">
    <citation type="journal article" date="2020" name="Fungal Divers.">
        <title>Resolving the Mortierellaceae phylogeny through synthesis of multi-gene phylogenetics and phylogenomics.</title>
        <authorList>
            <person name="Vandepol N."/>
            <person name="Liber J."/>
            <person name="Desiro A."/>
            <person name="Na H."/>
            <person name="Kennedy M."/>
            <person name="Barry K."/>
            <person name="Grigoriev I.V."/>
            <person name="Miller A.N."/>
            <person name="O'Donnell K."/>
            <person name="Stajich J.E."/>
            <person name="Bonito G."/>
        </authorList>
    </citation>
    <scope>NUCLEOTIDE SEQUENCE</scope>
    <source>
        <strain evidence="9">NRRL 28262</strain>
    </source>
</reference>
<proteinExistence type="inferred from homology"/>
<protein>
    <submittedName>
        <fullName evidence="9">Exportin 7</fullName>
    </submittedName>
</protein>
<evidence type="ECO:0000256" key="3">
    <source>
        <dbReference type="ARBA" id="ARBA00009466"/>
    </source>
</evidence>
<dbReference type="PANTHER" id="PTHR12596">
    <property type="entry name" value="EXPORTIN 4,7-RELATED"/>
    <property type="match status" value="1"/>
</dbReference>
<dbReference type="PANTHER" id="PTHR12596:SF2">
    <property type="entry name" value="EXPORTIN-7 ISOFORM X1"/>
    <property type="match status" value="1"/>
</dbReference>
<gene>
    <name evidence="9" type="primary">XPO7</name>
    <name evidence="9" type="ORF">BGZ95_001053</name>
</gene>
<dbReference type="GO" id="GO:0005049">
    <property type="term" value="F:nuclear export signal receptor activity"/>
    <property type="evidence" value="ECO:0007669"/>
    <property type="project" value="InterPro"/>
</dbReference>
<evidence type="ECO:0000313" key="10">
    <source>
        <dbReference type="Proteomes" id="UP001194580"/>
    </source>
</evidence>
<evidence type="ECO:0000313" key="9">
    <source>
        <dbReference type="EMBL" id="KAG0271184.1"/>
    </source>
</evidence>
<comment type="subcellular location">
    <subcellularLocation>
        <location evidence="2">Cytoplasm</location>
    </subcellularLocation>
    <subcellularLocation>
        <location evidence="1">Nucleus</location>
    </subcellularLocation>
</comment>
<keyword evidence="10" id="KW-1185">Reference proteome</keyword>
<keyword evidence="7" id="KW-0539">Nucleus</keyword>
<keyword evidence="4" id="KW-0813">Transport</keyword>
<evidence type="ECO:0000256" key="4">
    <source>
        <dbReference type="ARBA" id="ARBA00022448"/>
    </source>
</evidence>
<evidence type="ECO:0000256" key="7">
    <source>
        <dbReference type="ARBA" id="ARBA00023242"/>
    </source>
</evidence>
<feature type="non-terminal residue" evidence="9">
    <location>
        <position position="1196"/>
    </location>
</feature>
<dbReference type="InterPro" id="IPR011989">
    <property type="entry name" value="ARM-like"/>
</dbReference>
<dbReference type="InterPro" id="IPR044189">
    <property type="entry name" value="XPO4/7-like"/>
</dbReference>
<comment type="similarity">
    <text evidence="3">Belongs to the exportin family.</text>
</comment>
<dbReference type="GO" id="GO:0006611">
    <property type="term" value="P:protein export from nucleus"/>
    <property type="evidence" value="ECO:0007669"/>
    <property type="project" value="TreeGrafter"/>
</dbReference>
<comment type="caution">
    <text evidence="9">The sequence shown here is derived from an EMBL/GenBank/DDBJ whole genome shotgun (WGS) entry which is preliminary data.</text>
</comment>
<keyword evidence="6" id="KW-0653">Protein transport</keyword>
<dbReference type="AlphaFoldDB" id="A0AAD4D9K1"/>
<evidence type="ECO:0000256" key="6">
    <source>
        <dbReference type="ARBA" id="ARBA00022927"/>
    </source>
</evidence>
<dbReference type="Pfam" id="PF25795">
    <property type="entry name" value="TPR_XPO7"/>
    <property type="match status" value="1"/>
</dbReference>
<feature type="domain" description="Exportin-7/Ran-binding protein 17 TPR repeats" evidence="8">
    <location>
        <begin position="445"/>
        <end position="706"/>
    </location>
</feature>
<dbReference type="GO" id="GO:0005643">
    <property type="term" value="C:nuclear pore"/>
    <property type="evidence" value="ECO:0007669"/>
    <property type="project" value="TreeGrafter"/>
</dbReference>
<organism evidence="9 10">
    <name type="scientific">Linnemannia exigua</name>
    <dbReference type="NCBI Taxonomy" id="604196"/>
    <lineage>
        <taxon>Eukaryota</taxon>
        <taxon>Fungi</taxon>
        <taxon>Fungi incertae sedis</taxon>
        <taxon>Mucoromycota</taxon>
        <taxon>Mortierellomycotina</taxon>
        <taxon>Mortierellomycetes</taxon>
        <taxon>Mortierellales</taxon>
        <taxon>Mortierellaceae</taxon>
        <taxon>Linnemannia</taxon>
    </lineage>
</organism>
<evidence type="ECO:0000256" key="2">
    <source>
        <dbReference type="ARBA" id="ARBA00004496"/>
    </source>
</evidence>
<dbReference type="Gene3D" id="1.25.10.10">
    <property type="entry name" value="Leucine-rich Repeat Variant"/>
    <property type="match status" value="1"/>
</dbReference>
<accession>A0AAD4D9K1</accession>
<dbReference type="InterPro" id="IPR057947">
    <property type="entry name" value="TPR_XPO7/RBP17"/>
</dbReference>
<sequence>MMAASLDLQTLEQYCETLYNPPNPTGRIQAESLLNYHFPTFNNVSGSSANGASADIVHGHNPNITSPIESALLCRNLLENSKNPYSLMFATSRLKHLVDDQFTSFTTAEQHGLRTFVLQYIYEHPDIQPFIMSSQAQLFAVITKLGWVEHQEFRTLLDQIQVFFQHGVDHRVLGVRLLAAVASEMNLPGTKNVVKHRKAAVGFRDAQLLPIFQAALSMLQSVLQSQQSDSQTEKLKESLLMLMKACLAFDFIGSSYEDSSEDLGSLQIPTTWRPVFEESGYLDILWESWKVFSAPTSILVMECLSQAASIRRSLFSGDDSRHAYIYRFMQEIMLTLTSAAGQNKLQDLGNYHEFCRMLSRFKMTYQLSEVCSYKDVQQWLSAVGEFTAQGFLSWKWSPNSVPYLLTFWSKTVGSLSSVKHETELHIEAITVNLTAAYLKSCLECVHAVMDGEADDPLESEEALLVSLDMFANIARTKHTESGRLLVNDFKSLSLKYRELIQRATSTGGTLSAPIGSTDIKESLLVVELKLTWLVYLMSSIIGARVMYQSTSEQDQMDGEFACEVLGFIHHLRVWTAQRPLYFASPDAHLHVQSAIIYFYSQFRTTYIGEDSSKAVKVYTQLSSRWGLNTPNQVLDVIMESALNNLRASGDASWRKQEDLLVLRTLKLFTNLASGSVKYIRKLDTTKALLKNHSAPDFKFLDPTRKSSDTSVSRCRTIYYTMLSRILFAEDNIDAEFWRFIKPWEATLDRVTLAFEGGGDLGEEDIRLILLGMFKDLRGFVSSITNRRQYNLFYEWFYPAYTPIVLRAIEIWPQNELGIAILRFWHEFVTNKSSRVTFDSSSPNGILLFRETSNILYTFGSNLLSHPITNESTRWSEKYKGIMLYFNIMSVSLSGKYTNFGVFKLYGDKALDRVLDIFFQLMLAIPVDDMTAFPKLGAAFFSVIDVFATDHMTGLPNMPRPVLEYIFRAVGESIPLMSQDSSCSTMACSAIDKICTFVLNWLIKNKTRTADSTDNGDEMLETDEVEDHVRVARNRLLSTGSINGATLAAAQQQRGSVDLSVAANNLLSKRLREQQQLEGAHWLVEYVLTNKDILNYLLVVLFSVTVFENRNNHWSLSRPLLGLILLNRDFFAEYTNTFVQAQLPDRKEPLQKLVNGLMEGIETNLTTANRDRFTTNTNAFRRECSQMTLMAISPDDS</sequence>
<evidence type="ECO:0000256" key="1">
    <source>
        <dbReference type="ARBA" id="ARBA00004123"/>
    </source>
</evidence>
<name>A0AAD4D9K1_9FUNG</name>
<dbReference type="Proteomes" id="UP001194580">
    <property type="component" value="Unassembled WGS sequence"/>
</dbReference>
<evidence type="ECO:0000259" key="8">
    <source>
        <dbReference type="Pfam" id="PF25795"/>
    </source>
</evidence>
<dbReference type="EMBL" id="JAAAIL010001205">
    <property type="protein sequence ID" value="KAG0271184.1"/>
    <property type="molecule type" value="Genomic_DNA"/>
</dbReference>